<name>A0A8H3W1U3_9PEZI</name>
<keyword evidence="1 2" id="KW-0147">Chitin-binding</keyword>
<dbReference type="InterPro" id="IPR036861">
    <property type="entry name" value="Endochitinase-like_sf"/>
</dbReference>
<accession>A0A8H3W1U3</accession>
<dbReference type="Proteomes" id="UP000434172">
    <property type="component" value="Unassembled WGS sequence"/>
</dbReference>
<dbReference type="PROSITE" id="PS50941">
    <property type="entry name" value="CHIT_BIND_I_2"/>
    <property type="match status" value="1"/>
</dbReference>
<dbReference type="AlphaFoldDB" id="A0A8H3W1U3"/>
<evidence type="ECO:0000256" key="2">
    <source>
        <dbReference type="PROSITE-ProRule" id="PRU00261"/>
    </source>
</evidence>
<dbReference type="EMBL" id="WOWK01000150">
    <property type="protein sequence ID" value="KAF0316728.1"/>
    <property type="molecule type" value="Genomic_DNA"/>
</dbReference>
<organism evidence="4 5">
    <name type="scientific">Colletotrichum asianum</name>
    <dbReference type="NCBI Taxonomy" id="702518"/>
    <lineage>
        <taxon>Eukaryota</taxon>
        <taxon>Fungi</taxon>
        <taxon>Dikarya</taxon>
        <taxon>Ascomycota</taxon>
        <taxon>Pezizomycotina</taxon>
        <taxon>Sordariomycetes</taxon>
        <taxon>Hypocreomycetidae</taxon>
        <taxon>Glomerellales</taxon>
        <taxon>Glomerellaceae</taxon>
        <taxon>Colletotrichum</taxon>
        <taxon>Colletotrichum gloeosporioides species complex</taxon>
    </lineage>
</organism>
<comment type="caution">
    <text evidence="2">Lacks conserved residue(s) required for the propagation of feature annotation.</text>
</comment>
<evidence type="ECO:0000256" key="1">
    <source>
        <dbReference type="ARBA" id="ARBA00022669"/>
    </source>
</evidence>
<dbReference type="Gene3D" id="3.30.60.10">
    <property type="entry name" value="Endochitinase-like"/>
    <property type="match status" value="1"/>
</dbReference>
<comment type="caution">
    <text evidence="4">The sequence shown here is derived from an EMBL/GenBank/DDBJ whole genome shotgun (WGS) entry which is preliminary data.</text>
</comment>
<gene>
    <name evidence="4" type="ORF">GQ607_016070</name>
</gene>
<reference evidence="4 5" key="1">
    <citation type="submission" date="2019-12" db="EMBL/GenBank/DDBJ databases">
        <title>A genome sequence resource for the geographically widespread anthracnose pathogen Colletotrichum asianum.</title>
        <authorList>
            <person name="Meng Y."/>
        </authorList>
    </citation>
    <scope>NUCLEOTIDE SEQUENCE [LARGE SCALE GENOMIC DNA]</scope>
    <source>
        <strain evidence="4 5">ICMP 18580</strain>
    </source>
</reference>
<dbReference type="GO" id="GO:0008061">
    <property type="term" value="F:chitin binding"/>
    <property type="evidence" value="ECO:0007669"/>
    <property type="project" value="UniProtKB-UniRule"/>
</dbReference>
<evidence type="ECO:0000259" key="3">
    <source>
        <dbReference type="PROSITE" id="PS50941"/>
    </source>
</evidence>
<keyword evidence="5" id="KW-1185">Reference proteome</keyword>
<proteinExistence type="predicted"/>
<protein>
    <recommendedName>
        <fullName evidence="3">Chitin-binding type-1 domain-containing protein</fullName>
    </recommendedName>
</protein>
<feature type="domain" description="Chitin-binding type-1" evidence="3">
    <location>
        <begin position="77"/>
        <end position="122"/>
    </location>
</feature>
<evidence type="ECO:0000313" key="5">
    <source>
        <dbReference type="Proteomes" id="UP000434172"/>
    </source>
</evidence>
<evidence type="ECO:0000313" key="4">
    <source>
        <dbReference type="EMBL" id="KAF0316728.1"/>
    </source>
</evidence>
<dbReference type="InterPro" id="IPR001002">
    <property type="entry name" value="Chitin-bd_1"/>
</dbReference>
<sequence length="139" mass="14983">MYSRTTTCSTILSQLSNPKERGTGFAARRVRASPALVQTGNAATRRLGDVARESDIDCAPGTCWEGICWGHKVYTTDGTCGYANGNRKCAGKQGTYCSIYGRCGRYDDFCGAGICQSGDCESQQPHLDVFLMSSQVCKP</sequence>
<dbReference type="OrthoDB" id="4846743at2759"/>